<name>A0ABN1B8J4_9BACI</name>
<dbReference type="EMBL" id="BAAADO010000003">
    <property type="protein sequence ID" value="GAA0491908.1"/>
    <property type="molecule type" value="Genomic_DNA"/>
</dbReference>
<comment type="caution">
    <text evidence="1">The sequence shown here is derived from an EMBL/GenBank/DDBJ whole genome shotgun (WGS) entry which is preliminary data.</text>
</comment>
<proteinExistence type="predicted"/>
<organism evidence="1 2">
    <name type="scientific">Salinibacillus aidingensis</name>
    <dbReference type="NCBI Taxonomy" id="237684"/>
    <lineage>
        <taxon>Bacteria</taxon>
        <taxon>Bacillati</taxon>
        <taxon>Bacillota</taxon>
        <taxon>Bacilli</taxon>
        <taxon>Bacillales</taxon>
        <taxon>Bacillaceae</taxon>
        <taxon>Salinibacillus</taxon>
    </lineage>
</organism>
<gene>
    <name evidence="1" type="ORF">GCM10008986_17650</name>
</gene>
<accession>A0ABN1B8J4</accession>
<evidence type="ECO:0000313" key="1">
    <source>
        <dbReference type="EMBL" id="GAA0491908.1"/>
    </source>
</evidence>
<keyword evidence="2" id="KW-1185">Reference proteome</keyword>
<sequence>MNLHIWLADHGISSSHLTNIHIFDDSEPGILKRSAENLNATEPMNVSGHTFWILLGLGKRVRSLGRLQDYKRGFGAGYQA</sequence>
<evidence type="ECO:0000313" key="2">
    <source>
        <dbReference type="Proteomes" id="UP001500880"/>
    </source>
</evidence>
<reference evidence="1 2" key="1">
    <citation type="journal article" date="2019" name="Int. J. Syst. Evol. Microbiol.">
        <title>The Global Catalogue of Microorganisms (GCM) 10K type strain sequencing project: providing services to taxonomists for standard genome sequencing and annotation.</title>
        <authorList>
            <consortium name="The Broad Institute Genomics Platform"/>
            <consortium name="The Broad Institute Genome Sequencing Center for Infectious Disease"/>
            <person name="Wu L."/>
            <person name="Ma J."/>
        </authorList>
    </citation>
    <scope>NUCLEOTIDE SEQUENCE [LARGE SCALE GENOMIC DNA]</scope>
    <source>
        <strain evidence="1 2">JCM 12389</strain>
    </source>
</reference>
<protein>
    <submittedName>
        <fullName evidence="1">Uncharacterized protein</fullName>
    </submittedName>
</protein>
<dbReference type="Proteomes" id="UP001500880">
    <property type="component" value="Unassembled WGS sequence"/>
</dbReference>